<dbReference type="InterPro" id="IPR036249">
    <property type="entry name" value="Thioredoxin-like_sf"/>
</dbReference>
<dbReference type="STRING" id="862908.BMS_0553"/>
<dbReference type="RefSeq" id="WP_014243250.1">
    <property type="nucleotide sequence ID" value="NC_016620.1"/>
</dbReference>
<comment type="similarity">
    <text evidence="1">Belongs to the thioredoxin family. DsbA subfamily.</text>
</comment>
<dbReference type="PATRIC" id="fig|862908.3.peg.531"/>
<feature type="coiled-coil region" evidence="6">
    <location>
        <begin position="50"/>
        <end position="79"/>
    </location>
</feature>
<dbReference type="eggNOG" id="COG1651">
    <property type="taxonomic scope" value="Bacteria"/>
</dbReference>
<proteinExistence type="inferred from homology"/>
<evidence type="ECO:0000256" key="6">
    <source>
        <dbReference type="SAM" id="Coils"/>
    </source>
</evidence>
<dbReference type="Gene3D" id="3.40.30.10">
    <property type="entry name" value="Glutaredoxin"/>
    <property type="match status" value="1"/>
</dbReference>
<evidence type="ECO:0000256" key="3">
    <source>
        <dbReference type="ARBA" id="ARBA00023002"/>
    </source>
</evidence>
<dbReference type="EMBL" id="FQ312005">
    <property type="protein sequence ID" value="CBW25463.1"/>
    <property type="molecule type" value="Genomic_DNA"/>
</dbReference>
<evidence type="ECO:0000256" key="2">
    <source>
        <dbReference type="ARBA" id="ARBA00022729"/>
    </source>
</evidence>
<reference evidence="9" key="1">
    <citation type="journal article" date="2013" name="ISME J.">
        <title>A small predatory core genome in the divergent marine Bacteriovorax marinus SJ and the terrestrial Bdellovibrio bacteriovorus.</title>
        <authorList>
            <person name="Crossman L.C."/>
            <person name="Chen H."/>
            <person name="Cerdeno-Tarraga A.M."/>
            <person name="Brooks K."/>
            <person name="Quail M.A."/>
            <person name="Pineiro S.A."/>
            <person name="Hobley L."/>
            <person name="Sockett R.E."/>
            <person name="Bentley S.D."/>
            <person name="Parkhill J."/>
            <person name="Williams H.N."/>
            <person name="Stine O.C."/>
        </authorList>
    </citation>
    <scope>NUCLEOTIDE SEQUENCE [LARGE SCALE GENOMIC DNA]</scope>
    <source>
        <strain evidence="9">ATCC BAA-682 / DSM 15412 / SJ</strain>
    </source>
</reference>
<dbReference type="Pfam" id="PF13462">
    <property type="entry name" value="Thioredoxin_4"/>
    <property type="match status" value="1"/>
</dbReference>
<keyword evidence="2" id="KW-0732">Signal</keyword>
<dbReference type="KEGG" id="bmx:BMS_0553"/>
<keyword evidence="6" id="KW-0175">Coiled coil</keyword>
<sequence length="263" mass="29846">MLKKLIKTSLLLLTVAGLSSCVSDKQVVEALKKNPKALFEIIEQNPADFMEAVQKAAKSAQSEMAKKREEEEAKKFEEAFDKPLQAEIRKDESFRGAQEAPLTLVEYSDFQCPFCVRGFNTVKELLKKYDGKIRFVYKHLPLSFHKEALPAAHYYEAIRLQSAEKAFKFHDEIFDNQRKLSTGEPFLKKMAKKVGADMKRLAKDVKSKAVIERVESDIKEAAKFGFQGTPGFLLNGIPVRGAYPIDHFEKIIAKLKEKGKVEL</sequence>
<dbReference type="Proteomes" id="UP000008963">
    <property type="component" value="Chromosome"/>
</dbReference>
<gene>
    <name evidence="8" type="ordered locus">BMS_0553</name>
</gene>
<evidence type="ECO:0000259" key="7">
    <source>
        <dbReference type="Pfam" id="PF13462"/>
    </source>
</evidence>
<protein>
    <submittedName>
        <fullName evidence="8">Membrane protein</fullName>
    </submittedName>
</protein>
<dbReference type="PROSITE" id="PS51257">
    <property type="entry name" value="PROKAR_LIPOPROTEIN"/>
    <property type="match status" value="1"/>
</dbReference>
<dbReference type="HOGENOM" id="CLU_000288_47_4_7"/>
<keyword evidence="3" id="KW-0560">Oxidoreductase</keyword>
<organism evidence="8 9">
    <name type="scientific">Halobacteriovorax marinus (strain ATCC BAA-682 / DSM 15412 / SJ)</name>
    <name type="common">Bacteriovorax marinus</name>
    <dbReference type="NCBI Taxonomy" id="862908"/>
    <lineage>
        <taxon>Bacteria</taxon>
        <taxon>Pseudomonadati</taxon>
        <taxon>Bdellovibrionota</taxon>
        <taxon>Bacteriovoracia</taxon>
        <taxon>Bacteriovoracales</taxon>
        <taxon>Halobacteriovoraceae</taxon>
        <taxon>Halobacteriovorax</taxon>
    </lineage>
</organism>
<feature type="domain" description="Thioredoxin-like fold" evidence="7">
    <location>
        <begin position="92"/>
        <end position="253"/>
    </location>
</feature>
<accession>E1X4N3</accession>
<keyword evidence="9" id="KW-1185">Reference proteome</keyword>
<dbReference type="AlphaFoldDB" id="E1X4N3"/>
<evidence type="ECO:0000256" key="1">
    <source>
        <dbReference type="ARBA" id="ARBA00005791"/>
    </source>
</evidence>
<evidence type="ECO:0000256" key="4">
    <source>
        <dbReference type="ARBA" id="ARBA00023157"/>
    </source>
</evidence>
<name>E1X4N3_HALMS</name>
<keyword evidence="4" id="KW-1015">Disulfide bond</keyword>
<evidence type="ECO:0000313" key="8">
    <source>
        <dbReference type="EMBL" id="CBW25463.1"/>
    </source>
</evidence>
<dbReference type="PANTHER" id="PTHR13887:SF14">
    <property type="entry name" value="DISULFIDE BOND FORMATION PROTEIN D"/>
    <property type="match status" value="1"/>
</dbReference>
<dbReference type="PANTHER" id="PTHR13887">
    <property type="entry name" value="GLUTATHIONE S-TRANSFERASE KAPPA"/>
    <property type="match status" value="1"/>
</dbReference>
<evidence type="ECO:0000313" key="9">
    <source>
        <dbReference type="Proteomes" id="UP000008963"/>
    </source>
</evidence>
<evidence type="ECO:0000256" key="5">
    <source>
        <dbReference type="ARBA" id="ARBA00023284"/>
    </source>
</evidence>
<dbReference type="InterPro" id="IPR012336">
    <property type="entry name" value="Thioredoxin-like_fold"/>
</dbReference>
<dbReference type="SUPFAM" id="SSF52833">
    <property type="entry name" value="Thioredoxin-like"/>
    <property type="match status" value="1"/>
</dbReference>
<dbReference type="GO" id="GO:0016491">
    <property type="term" value="F:oxidoreductase activity"/>
    <property type="evidence" value="ECO:0007669"/>
    <property type="project" value="UniProtKB-KW"/>
</dbReference>
<dbReference type="OrthoDB" id="9808135at2"/>
<keyword evidence="5" id="KW-0676">Redox-active center</keyword>